<feature type="domain" description="HpcH/HpaI aldolase/citrate lyase" evidence="7">
    <location>
        <begin position="16"/>
        <end position="242"/>
    </location>
</feature>
<dbReference type="AlphaFoldDB" id="A0A2A4FUV4"/>
<dbReference type="GO" id="GO:0016832">
    <property type="term" value="F:aldehyde-lyase activity"/>
    <property type="evidence" value="ECO:0007669"/>
    <property type="project" value="UniProtKB-ARBA"/>
</dbReference>
<dbReference type="Gene3D" id="3.20.20.60">
    <property type="entry name" value="Phosphoenolpyruvate-binding domains"/>
    <property type="match status" value="1"/>
</dbReference>
<evidence type="ECO:0000256" key="1">
    <source>
        <dbReference type="ARBA" id="ARBA00001968"/>
    </source>
</evidence>
<dbReference type="PANTHER" id="PTHR30502:SF4">
    <property type="entry name" value="5-KETO-4-DEOXY-D-GLUCARATE ALDOLASE"/>
    <property type="match status" value="1"/>
</dbReference>
<evidence type="ECO:0000313" key="8">
    <source>
        <dbReference type="EMBL" id="PCE41957.1"/>
    </source>
</evidence>
<dbReference type="EMBL" id="NWUF01000011">
    <property type="protein sequence ID" value="PCE41957.1"/>
    <property type="molecule type" value="Genomic_DNA"/>
</dbReference>
<name>A0A2A4FUV4_9SPHN</name>
<proteinExistence type="inferred from homology"/>
<comment type="catalytic activity">
    <reaction evidence="6">
        <text>D-glyceraldehyde + pyruvate = 2-dehydro-3-deoxy-L-galactonate</text>
        <dbReference type="Rhea" id="RHEA:80055"/>
        <dbReference type="ChEBI" id="CHEBI:15361"/>
        <dbReference type="ChEBI" id="CHEBI:17378"/>
        <dbReference type="ChEBI" id="CHEBI:75545"/>
    </reaction>
</comment>
<dbReference type="PANTHER" id="PTHR30502">
    <property type="entry name" value="2-KETO-3-DEOXY-L-RHAMNONATE ALDOLASE"/>
    <property type="match status" value="1"/>
</dbReference>
<organism evidence="8 9">
    <name type="scientific">Rhizorhabdus dicambivorans</name>
    <dbReference type="NCBI Taxonomy" id="1850238"/>
    <lineage>
        <taxon>Bacteria</taxon>
        <taxon>Pseudomonadati</taxon>
        <taxon>Pseudomonadota</taxon>
        <taxon>Alphaproteobacteria</taxon>
        <taxon>Sphingomonadales</taxon>
        <taxon>Sphingomonadaceae</taxon>
        <taxon>Rhizorhabdus</taxon>
    </lineage>
</organism>
<evidence type="ECO:0000256" key="3">
    <source>
        <dbReference type="ARBA" id="ARBA00022723"/>
    </source>
</evidence>
<dbReference type="Pfam" id="PF03328">
    <property type="entry name" value="HpcH_HpaI"/>
    <property type="match status" value="1"/>
</dbReference>
<evidence type="ECO:0000256" key="4">
    <source>
        <dbReference type="ARBA" id="ARBA00023239"/>
    </source>
</evidence>
<dbReference type="InterPro" id="IPR040442">
    <property type="entry name" value="Pyrv_kinase-like_dom_sf"/>
</dbReference>
<dbReference type="FunFam" id="3.20.20.60:FF:000004">
    <property type="entry name" value="5-keto-4-deoxy-D-glucarate aldolase"/>
    <property type="match status" value="1"/>
</dbReference>
<sequence length="265" mass="27549">MVTNRFKDRLGSADAQIGLWLGLANPYTAELCASAGFDWVVVDGEHAPNDLRSILAQLQAIAGTSAEPVVRPLSGDANLIKQLLDIGTQTLLIPMVETEDHARQVVAATRYPPAGIRGVGSALARASGWNRQPAYLETAMHGLCIIAQIETAAAVQNVQEIAATDGIDALFVGLSDLAASLGHLGKPDHPTVQSAFETVVAAANEVGKPVGTLAANEVIARRALNAGCRFVSVGSDVGLLAKATTSLARAFGRSEQVSSVGTSIY</sequence>
<keyword evidence="4" id="KW-0456">Lyase</keyword>
<reference evidence="8 9" key="1">
    <citation type="submission" date="2017-09" db="EMBL/GenBank/DDBJ databases">
        <title>The Catabolism of 3,6-Dichlorosalicylic acid is Initiated by the Cytochrome P450 Monooxygenase DsmABC in Rhizorhabdus dicambivorans Ndbn-20.</title>
        <authorList>
            <person name="Na L."/>
        </authorList>
    </citation>
    <scope>NUCLEOTIDE SEQUENCE [LARGE SCALE GENOMIC DNA]</scope>
    <source>
        <strain evidence="8 9">Ndbn-20m</strain>
    </source>
</reference>
<evidence type="ECO:0000259" key="7">
    <source>
        <dbReference type="Pfam" id="PF03328"/>
    </source>
</evidence>
<dbReference type="GO" id="GO:0005737">
    <property type="term" value="C:cytoplasm"/>
    <property type="evidence" value="ECO:0007669"/>
    <property type="project" value="UniProtKB-ARBA"/>
</dbReference>
<evidence type="ECO:0000313" key="9">
    <source>
        <dbReference type="Proteomes" id="UP000218934"/>
    </source>
</evidence>
<dbReference type="OrthoDB" id="9802624at2"/>
<keyword evidence="5" id="KW-0670">Pyruvate</keyword>
<dbReference type="InterPro" id="IPR005000">
    <property type="entry name" value="Aldolase/citrate-lyase_domain"/>
</dbReference>
<comment type="similarity">
    <text evidence="2">Belongs to the HpcH/HpaI aldolase family.</text>
</comment>
<gene>
    <name evidence="8" type="ORF">COO09_12475</name>
</gene>
<accession>A0A2A4FUV4</accession>
<comment type="cofactor">
    <cofactor evidence="1">
        <name>a divalent metal cation</name>
        <dbReference type="ChEBI" id="CHEBI:60240"/>
    </cofactor>
</comment>
<dbReference type="GO" id="GO:0046872">
    <property type="term" value="F:metal ion binding"/>
    <property type="evidence" value="ECO:0007669"/>
    <property type="project" value="UniProtKB-KW"/>
</dbReference>
<evidence type="ECO:0000256" key="2">
    <source>
        <dbReference type="ARBA" id="ARBA00005568"/>
    </source>
</evidence>
<protein>
    <submittedName>
        <fullName evidence="8">2-keto-3-deoxy-L-rhamnonate aldolase</fullName>
    </submittedName>
</protein>
<dbReference type="Proteomes" id="UP000218934">
    <property type="component" value="Unassembled WGS sequence"/>
</dbReference>
<evidence type="ECO:0000256" key="6">
    <source>
        <dbReference type="ARBA" id="ARBA00045074"/>
    </source>
</evidence>
<dbReference type="InterPro" id="IPR050251">
    <property type="entry name" value="HpcH-HpaI_aldolase"/>
</dbReference>
<comment type="caution">
    <text evidence="8">The sequence shown here is derived from an EMBL/GenBank/DDBJ whole genome shotgun (WGS) entry which is preliminary data.</text>
</comment>
<dbReference type="SUPFAM" id="SSF51621">
    <property type="entry name" value="Phosphoenolpyruvate/pyruvate domain"/>
    <property type="match status" value="1"/>
</dbReference>
<keyword evidence="3" id="KW-0479">Metal-binding</keyword>
<dbReference type="InterPro" id="IPR015813">
    <property type="entry name" value="Pyrv/PenolPyrv_kinase-like_dom"/>
</dbReference>
<keyword evidence="9" id="KW-1185">Reference proteome</keyword>
<dbReference type="KEGG" id="rdi:CMV14_14720"/>
<evidence type="ECO:0000256" key="5">
    <source>
        <dbReference type="ARBA" id="ARBA00023317"/>
    </source>
</evidence>